<dbReference type="GO" id="GO:0042834">
    <property type="term" value="F:peptidoglycan binding"/>
    <property type="evidence" value="ECO:0007669"/>
    <property type="project" value="InterPro"/>
</dbReference>
<dbReference type="RefSeq" id="WP_190836471.1">
    <property type="nucleotide sequence ID" value="NZ_CAWPPI010000110.1"/>
</dbReference>
<proteinExistence type="predicted"/>
<dbReference type="EMBL" id="JACXAE010000110">
    <property type="protein sequence ID" value="MBD2777403.1"/>
    <property type="molecule type" value="Genomic_DNA"/>
</dbReference>
<comment type="caution">
    <text evidence="2">The sequence shown here is derived from an EMBL/GenBank/DDBJ whole genome shotgun (WGS) entry which is preliminary data.</text>
</comment>
<evidence type="ECO:0000259" key="1">
    <source>
        <dbReference type="Pfam" id="PF05036"/>
    </source>
</evidence>
<dbReference type="InterPro" id="IPR007730">
    <property type="entry name" value="SPOR-like_dom"/>
</dbReference>
<dbReference type="AlphaFoldDB" id="A0A8J6Y1A8"/>
<protein>
    <submittedName>
        <fullName evidence="2">SPOR domain-containing protein</fullName>
    </submittedName>
</protein>
<sequence>MTVTMLSAIPNQLIAFTHLSRAYWITSLLLGGWLALIPHLTTQAQIKSDGVLQAQVIDFVPPPPSNNEPLPPLPVDRDGYRVPPVNTNPQRYYQNRAGYKVFINSSSYQLLQQVRNQVDRGAFRTSYQGRSVIQAGAFSTRASANRRLEQLRSIGIYNLSSTYTNNGQGRPNLPDQGDYSRRSRNYYVVIPALGEDLFALRNQINRNVGQNNIEVVAREQPRGPHVAVGPFYQRSLAEQWNKYLRDQGYRGARVYYGK</sequence>
<name>A0A8J6Y1A8_9CYAN</name>
<organism evidence="2 3">
    <name type="scientific">Iningainema tapete BLCC-T55</name>
    <dbReference type="NCBI Taxonomy" id="2748662"/>
    <lineage>
        <taxon>Bacteria</taxon>
        <taxon>Bacillati</taxon>
        <taxon>Cyanobacteriota</taxon>
        <taxon>Cyanophyceae</taxon>
        <taxon>Nostocales</taxon>
        <taxon>Scytonemataceae</taxon>
        <taxon>Iningainema tapete</taxon>
    </lineage>
</organism>
<keyword evidence="3" id="KW-1185">Reference proteome</keyword>
<gene>
    <name evidence="2" type="ORF">ICL16_36490</name>
</gene>
<dbReference type="Proteomes" id="UP000629098">
    <property type="component" value="Unassembled WGS sequence"/>
</dbReference>
<reference evidence="2" key="1">
    <citation type="submission" date="2020-09" db="EMBL/GenBank/DDBJ databases">
        <title>Iningainema tapete sp. nov. (Scytonemataceae, Cyanobacteria) from greenhouses in central Florida (USA) produces two types of nodularin with biosynthetic potential for microcystin-LR and anabaenopeptins.</title>
        <authorList>
            <person name="Berthold D.E."/>
            <person name="Lefler F.W."/>
            <person name="Huang I.-S."/>
            <person name="Abdulla H."/>
            <person name="Zimba P.V."/>
            <person name="Laughinghouse H.D. IV."/>
        </authorList>
    </citation>
    <scope>NUCLEOTIDE SEQUENCE</scope>
    <source>
        <strain evidence="2">BLCCT55</strain>
    </source>
</reference>
<dbReference type="Pfam" id="PF05036">
    <property type="entry name" value="SPOR"/>
    <property type="match status" value="1"/>
</dbReference>
<evidence type="ECO:0000313" key="2">
    <source>
        <dbReference type="EMBL" id="MBD2777403.1"/>
    </source>
</evidence>
<evidence type="ECO:0000313" key="3">
    <source>
        <dbReference type="Proteomes" id="UP000629098"/>
    </source>
</evidence>
<accession>A0A8J6Y1A8</accession>
<feature type="domain" description="SPOR" evidence="1">
    <location>
        <begin position="130"/>
        <end position="168"/>
    </location>
</feature>